<evidence type="ECO:0000313" key="4">
    <source>
        <dbReference type="Proteomes" id="UP000603912"/>
    </source>
</evidence>
<dbReference type="RefSeq" id="WP_188519445.1">
    <property type="nucleotide sequence ID" value="NZ_BMES01000002.1"/>
</dbReference>
<dbReference type="PANTHER" id="PTHR30373">
    <property type="entry name" value="UPF0603 PROTEIN YGCG"/>
    <property type="match status" value="1"/>
</dbReference>
<feature type="transmembrane region" description="Helical" evidence="1">
    <location>
        <begin position="68"/>
        <end position="87"/>
    </location>
</feature>
<evidence type="ECO:0000256" key="1">
    <source>
        <dbReference type="SAM" id="Phobius"/>
    </source>
</evidence>
<gene>
    <name evidence="3" type="ORF">GCM10007036_40150</name>
</gene>
<protein>
    <recommendedName>
        <fullName evidence="2">TPM domain-containing protein</fullName>
    </recommendedName>
</protein>
<evidence type="ECO:0000313" key="3">
    <source>
        <dbReference type="EMBL" id="GGH29911.1"/>
    </source>
</evidence>
<dbReference type="InterPro" id="IPR007621">
    <property type="entry name" value="TPM_dom"/>
</dbReference>
<feature type="domain" description="TPM" evidence="2">
    <location>
        <begin position="105"/>
        <end position="179"/>
    </location>
</feature>
<dbReference type="Pfam" id="PF04536">
    <property type="entry name" value="TPM_phosphatase"/>
    <property type="match status" value="1"/>
</dbReference>
<dbReference type="PANTHER" id="PTHR30373:SF8">
    <property type="entry name" value="BLL7265 PROTEIN"/>
    <property type="match status" value="1"/>
</dbReference>
<feature type="transmembrane region" description="Helical" evidence="1">
    <location>
        <begin position="44"/>
        <end position="62"/>
    </location>
</feature>
<reference evidence="3" key="1">
    <citation type="journal article" date="2014" name="Int. J. Syst. Evol. Microbiol.">
        <title>Complete genome sequence of Corynebacterium casei LMG S-19264T (=DSM 44701T), isolated from a smear-ripened cheese.</title>
        <authorList>
            <consortium name="US DOE Joint Genome Institute (JGI-PGF)"/>
            <person name="Walter F."/>
            <person name="Albersmeier A."/>
            <person name="Kalinowski J."/>
            <person name="Ruckert C."/>
        </authorList>
    </citation>
    <scope>NUCLEOTIDE SEQUENCE</scope>
    <source>
        <strain evidence="3">CGMCC 1.12214</strain>
    </source>
</reference>
<comment type="caution">
    <text evidence="3">The sequence shown here is derived from an EMBL/GenBank/DDBJ whole genome shotgun (WGS) entry which is preliminary data.</text>
</comment>
<reference evidence="3" key="2">
    <citation type="submission" date="2020-09" db="EMBL/GenBank/DDBJ databases">
        <authorList>
            <person name="Sun Q."/>
            <person name="Zhou Y."/>
        </authorList>
    </citation>
    <scope>NUCLEOTIDE SEQUENCE</scope>
    <source>
        <strain evidence="3">CGMCC 1.12214</strain>
    </source>
</reference>
<keyword evidence="1" id="KW-1133">Transmembrane helix</keyword>
<proteinExistence type="predicted"/>
<organism evidence="3 4">
    <name type="scientific">Alsobacter metallidurans</name>
    <dbReference type="NCBI Taxonomy" id="340221"/>
    <lineage>
        <taxon>Bacteria</taxon>
        <taxon>Pseudomonadati</taxon>
        <taxon>Pseudomonadota</taxon>
        <taxon>Alphaproteobacteria</taxon>
        <taxon>Hyphomicrobiales</taxon>
        <taxon>Alsobacteraceae</taxon>
        <taxon>Alsobacter</taxon>
    </lineage>
</organism>
<dbReference type="AlphaFoldDB" id="A0A917I9K2"/>
<dbReference type="Gene3D" id="3.10.310.50">
    <property type="match status" value="1"/>
</dbReference>
<dbReference type="EMBL" id="BMES01000002">
    <property type="protein sequence ID" value="GGH29911.1"/>
    <property type="molecule type" value="Genomic_DNA"/>
</dbReference>
<evidence type="ECO:0000259" key="2">
    <source>
        <dbReference type="Pfam" id="PF04536"/>
    </source>
</evidence>
<keyword evidence="1" id="KW-0472">Membrane</keyword>
<name>A0A917I9K2_9HYPH</name>
<accession>A0A917I9K2</accession>
<sequence>MRRLLTPADHARLDAAIRAAEARTDAEIVCVVARQASDWRFIPIVYAAAAALIAPWLLLAATRWDFPIILAAQLGVFAALLAILSWAPLRYRLVPRPAARRRAHQAAAEQFLVRGLGRTEGRTGVLIFVAVAERYACVIPDTAVEAAVPKEVWRKAVDLLIERLRAGEPAAGLEAAITICADALAAHRPPTAGDANELPNAVIEY</sequence>
<keyword evidence="4" id="KW-1185">Reference proteome</keyword>
<dbReference type="Proteomes" id="UP000603912">
    <property type="component" value="Unassembled WGS sequence"/>
</dbReference>
<keyword evidence="1" id="KW-0812">Transmembrane</keyword>